<evidence type="ECO:0000313" key="2">
    <source>
        <dbReference type="EMBL" id="NKY41082.1"/>
    </source>
</evidence>
<dbReference type="InterPro" id="IPR036412">
    <property type="entry name" value="HAD-like_sf"/>
</dbReference>
<dbReference type="SFLD" id="SFLDS00003">
    <property type="entry name" value="Haloacid_Dehalogenase"/>
    <property type="match status" value="1"/>
</dbReference>
<reference evidence="2 3" key="1">
    <citation type="submission" date="2020-04" db="EMBL/GenBank/DDBJ databases">
        <title>MicrobeNet Type strains.</title>
        <authorList>
            <person name="Nicholson A.C."/>
        </authorList>
    </citation>
    <scope>NUCLEOTIDE SEQUENCE [LARGE SCALE GENOMIC DNA]</scope>
    <source>
        <strain evidence="2 3">ATCC BAA-787</strain>
    </source>
</reference>
<name>A0ABX1K604_9CELL</name>
<dbReference type="SFLD" id="SFLDG01129">
    <property type="entry name" value="C1.5:_HAD__Beta-PGM__Phosphata"/>
    <property type="match status" value="1"/>
</dbReference>
<sequence length="263" mass="28098">MRRRVPARSSPTTGRPPTPIRPDGRGPGPSAVGSRTVTTLGFRGVLLDWRGTLVVAPTYAWLVATALEQLGRSHDDDAVEQVLARLRATDRTRVESSTIDTDAAEHRAAYAHWFRTAGIDDELAAALYAVESDVSLNPFAHDVEPLLVALSDAGVRIGVVSDIHVDLRPVFAAHPLPDGRTWADLVDVWALSFELGVAKPDPAIFRAALDGLGLPAADVLMVGDRGAWDGAAAEIGITTLVLPPLARPEDARLHRVLALALDD</sequence>
<evidence type="ECO:0000313" key="3">
    <source>
        <dbReference type="Proteomes" id="UP000777774"/>
    </source>
</evidence>
<feature type="region of interest" description="Disordered" evidence="1">
    <location>
        <begin position="1"/>
        <end position="31"/>
    </location>
</feature>
<gene>
    <name evidence="2" type="ORF">HGA02_16585</name>
</gene>
<evidence type="ECO:0000256" key="1">
    <source>
        <dbReference type="SAM" id="MobiDB-lite"/>
    </source>
</evidence>
<keyword evidence="3" id="KW-1185">Reference proteome</keyword>
<dbReference type="Proteomes" id="UP000777774">
    <property type="component" value="Unassembled WGS sequence"/>
</dbReference>
<dbReference type="EMBL" id="JAAXOY010000563">
    <property type="protein sequence ID" value="NKY41082.1"/>
    <property type="molecule type" value="Genomic_DNA"/>
</dbReference>
<organism evidence="2 3">
    <name type="scientific">Cellulomonas septica</name>
    <dbReference type="NCBI Taxonomy" id="285080"/>
    <lineage>
        <taxon>Bacteria</taxon>
        <taxon>Bacillati</taxon>
        <taxon>Actinomycetota</taxon>
        <taxon>Actinomycetes</taxon>
        <taxon>Micrococcales</taxon>
        <taxon>Cellulomonadaceae</taxon>
        <taxon>Cellulomonas</taxon>
    </lineage>
</organism>
<proteinExistence type="predicted"/>
<dbReference type="PANTHER" id="PTHR46649">
    <property type="match status" value="1"/>
</dbReference>
<dbReference type="Pfam" id="PF00702">
    <property type="entry name" value="Hydrolase"/>
    <property type="match status" value="1"/>
</dbReference>
<dbReference type="SUPFAM" id="SSF56784">
    <property type="entry name" value="HAD-like"/>
    <property type="match status" value="1"/>
</dbReference>
<comment type="caution">
    <text evidence="2">The sequence shown here is derived from an EMBL/GenBank/DDBJ whole genome shotgun (WGS) entry which is preliminary data.</text>
</comment>
<dbReference type="InterPro" id="IPR023214">
    <property type="entry name" value="HAD_sf"/>
</dbReference>
<dbReference type="Gene3D" id="3.40.50.1000">
    <property type="entry name" value="HAD superfamily/HAD-like"/>
    <property type="match status" value="1"/>
</dbReference>
<dbReference type="PANTHER" id="PTHR46649:SF4">
    <property type="entry name" value="HALOACID DEHALOGENASE-LIKE HYDROLASE (HAD) SUPERFAMILY PROTEIN"/>
    <property type="match status" value="1"/>
</dbReference>
<accession>A0ABX1K604</accession>
<keyword evidence="2" id="KW-0378">Hydrolase</keyword>
<dbReference type="GO" id="GO:0016787">
    <property type="term" value="F:hydrolase activity"/>
    <property type="evidence" value="ECO:0007669"/>
    <property type="project" value="UniProtKB-KW"/>
</dbReference>
<protein>
    <submittedName>
        <fullName evidence="2">HAD family hydrolase</fullName>
    </submittedName>
</protein>